<organism evidence="2 3">
    <name type="scientific">Planosporangium mesophilum</name>
    <dbReference type="NCBI Taxonomy" id="689768"/>
    <lineage>
        <taxon>Bacteria</taxon>
        <taxon>Bacillati</taxon>
        <taxon>Actinomycetota</taxon>
        <taxon>Actinomycetes</taxon>
        <taxon>Micromonosporales</taxon>
        <taxon>Micromonosporaceae</taxon>
        <taxon>Planosporangium</taxon>
    </lineage>
</organism>
<dbReference type="AlphaFoldDB" id="A0A8J3TBU4"/>
<keyword evidence="3" id="KW-1185">Reference proteome</keyword>
<dbReference type="Proteomes" id="UP000599074">
    <property type="component" value="Unassembled WGS sequence"/>
</dbReference>
<name>A0A8J3TBU4_9ACTN</name>
<proteinExistence type="predicted"/>
<accession>A0A8J3TBU4</accession>
<sequence>MAPDEPAAELTPAPPASAHASSVSPQASQPPPVPPAVAESRVANEAADPVDRVLARARALTATRSQRVRLGLGGGALALLALVGFVSCEAGAPGDATARPAFSAAAEPPDPVAVLTPGPAPTTDGCHGAVTAAQASKAAGFPVTAAGGDAAAAVRVYAQAARGQGLDATVQLCPFSGAGGDQVYVMTMTFPNTAQAERMYAGTGAGQVAAKPVTGVGDAATSDGAQTLLARRGRSLVLVYLVRPADPRGDHSGALRALALAALGKA</sequence>
<dbReference type="RefSeq" id="WP_168114481.1">
    <property type="nucleotide sequence ID" value="NZ_BOON01000018.1"/>
</dbReference>
<evidence type="ECO:0000313" key="3">
    <source>
        <dbReference type="Proteomes" id="UP000599074"/>
    </source>
</evidence>
<dbReference type="EMBL" id="BOON01000018">
    <property type="protein sequence ID" value="GII22466.1"/>
    <property type="molecule type" value="Genomic_DNA"/>
</dbReference>
<comment type="caution">
    <text evidence="2">The sequence shown here is derived from an EMBL/GenBank/DDBJ whole genome shotgun (WGS) entry which is preliminary data.</text>
</comment>
<evidence type="ECO:0000256" key="1">
    <source>
        <dbReference type="SAM" id="MobiDB-lite"/>
    </source>
</evidence>
<feature type="region of interest" description="Disordered" evidence="1">
    <location>
        <begin position="1"/>
        <end position="47"/>
    </location>
</feature>
<protein>
    <submittedName>
        <fullName evidence="2">Uncharacterized protein</fullName>
    </submittedName>
</protein>
<evidence type="ECO:0000313" key="2">
    <source>
        <dbReference type="EMBL" id="GII22466.1"/>
    </source>
</evidence>
<reference evidence="2" key="1">
    <citation type="submission" date="2021-01" db="EMBL/GenBank/DDBJ databases">
        <title>Whole genome shotgun sequence of Planosporangium mesophilum NBRC 109066.</title>
        <authorList>
            <person name="Komaki H."/>
            <person name="Tamura T."/>
        </authorList>
    </citation>
    <scope>NUCLEOTIDE SEQUENCE</scope>
    <source>
        <strain evidence="2">NBRC 109066</strain>
    </source>
</reference>
<gene>
    <name evidence="2" type="ORF">Pme01_20630</name>
</gene>
<feature type="compositionally biased region" description="Low complexity" evidence="1">
    <location>
        <begin position="1"/>
        <end position="27"/>
    </location>
</feature>